<evidence type="ECO:0000313" key="14">
    <source>
        <dbReference type="Proteomes" id="UP000007350"/>
    </source>
</evidence>
<dbReference type="InterPro" id="IPR013049">
    <property type="entry name" value="Spo11/TopoVI_A_N"/>
</dbReference>
<dbReference type="GO" id="GO:0042138">
    <property type="term" value="P:meiotic DNA double-strand break formation"/>
    <property type="evidence" value="ECO:0007669"/>
    <property type="project" value="TreeGrafter"/>
</dbReference>
<organism evidence="13 14">
    <name type="scientific">Trypanosoma cruzi marinkellei</name>
    <dbReference type="NCBI Taxonomy" id="85056"/>
    <lineage>
        <taxon>Eukaryota</taxon>
        <taxon>Discoba</taxon>
        <taxon>Euglenozoa</taxon>
        <taxon>Kinetoplastea</taxon>
        <taxon>Metakinetoplastina</taxon>
        <taxon>Trypanosomatida</taxon>
        <taxon>Trypanosomatidae</taxon>
        <taxon>Trypanosoma</taxon>
        <taxon>Schizotrypanum</taxon>
    </lineage>
</organism>
<dbReference type="PROSITE" id="PS52041">
    <property type="entry name" value="TOPO_IIB"/>
    <property type="match status" value="1"/>
</dbReference>
<dbReference type="GO" id="GO:0000228">
    <property type="term" value="C:nuclear chromosome"/>
    <property type="evidence" value="ECO:0007669"/>
    <property type="project" value="TreeGrafter"/>
</dbReference>
<evidence type="ECO:0000256" key="4">
    <source>
        <dbReference type="ARBA" id="ARBA00012895"/>
    </source>
</evidence>
<proteinExistence type="inferred from homology"/>
<feature type="active site" description="O-(5'-phospho-DNA)-tyrosine intermediate" evidence="10">
    <location>
        <position position="135"/>
    </location>
</feature>
<comment type="similarity">
    <text evidence="3 10">Belongs to the TOP6A family.</text>
</comment>
<dbReference type="InterPro" id="IPR034136">
    <property type="entry name" value="TOPRIM_Topo6A/Spo11"/>
</dbReference>
<feature type="domain" description="Spo11/DNA topoisomerase VI subunit A N-terminal" evidence="11">
    <location>
        <begin position="112"/>
        <end position="167"/>
    </location>
</feature>
<dbReference type="CDD" id="cd00223">
    <property type="entry name" value="TOPRIM_TopoIIB_SPO"/>
    <property type="match status" value="1"/>
</dbReference>
<dbReference type="PANTHER" id="PTHR10848">
    <property type="entry name" value="MEIOTIC RECOMBINATION PROTEIN SPO11"/>
    <property type="match status" value="1"/>
</dbReference>
<keyword evidence="14" id="KW-1185">Reference proteome</keyword>
<dbReference type="PANTHER" id="PTHR10848:SF2">
    <property type="entry name" value="RECOMBINATION PROTEIN SPO11, PUTATIVE-RELATED"/>
    <property type="match status" value="1"/>
</dbReference>
<keyword evidence="8 10" id="KW-0238">DNA-binding</keyword>
<dbReference type="OrthoDB" id="5377392at2759"/>
<evidence type="ECO:0000256" key="2">
    <source>
        <dbReference type="ARBA" id="ARBA00001946"/>
    </source>
</evidence>
<dbReference type="InterPro" id="IPR036388">
    <property type="entry name" value="WH-like_DNA-bd_sf"/>
</dbReference>
<dbReference type="EC" id="5.6.2.2" evidence="4"/>
<dbReference type="EMBL" id="AHKC01018308">
    <property type="protein sequence ID" value="EKF27401.1"/>
    <property type="molecule type" value="Genomic_DNA"/>
</dbReference>
<accession>K2MYH0</accession>
<evidence type="ECO:0000256" key="9">
    <source>
        <dbReference type="ARBA" id="ARBA00023235"/>
    </source>
</evidence>
<feature type="domain" description="Topoisomerase 6 subunit A/Spo11 TOPRIM" evidence="12">
    <location>
        <begin position="234"/>
        <end position="422"/>
    </location>
</feature>
<reference evidence="13 14" key="1">
    <citation type="journal article" date="2012" name="BMC Genomics">
        <title>Comparative genomic analysis of human infective Trypanosoma cruzi lineages with the bat-restricted subspecies T. cruzi marinkellei.</title>
        <authorList>
            <person name="Franzen O."/>
            <person name="Talavera-Lopez C."/>
            <person name="Ochaya S."/>
            <person name="Butler C.E."/>
            <person name="Messenger L.A."/>
            <person name="Lewis M.D."/>
            <person name="Llewellyn M.S."/>
            <person name="Marinkelle C.J."/>
            <person name="Tyler K.M."/>
            <person name="Miles M.A."/>
            <person name="Andersson B."/>
        </authorList>
    </citation>
    <scope>NUCLEOTIDE SEQUENCE [LARGE SCALE GENOMIC DNA]</scope>
    <source>
        <strain evidence="13 14">B7</strain>
    </source>
</reference>
<dbReference type="PRINTS" id="PR01550">
    <property type="entry name" value="TOP6AFAMILY"/>
</dbReference>
<dbReference type="SUPFAM" id="SSF56726">
    <property type="entry name" value="DNA topoisomerase IV, alpha subunit"/>
    <property type="match status" value="1"/>
</dbReference>
<dbReference type="AlphaFoldDB" id="K2MYH0"/>
<evidence type="ECO:0000256" key="7">
    <source>
        <dbReference type="ARBA" id="ARBA00023029"/>
    </source>
</evidence>
<dbReference type="Proteomes" id="UP000007350">
    <property type="component" value="Unassembled WGS sequence"/>
</dbReference>
<dbReference type="GO" id="GO:0003918">
    <property type="term" value="F:DNA topoisomerase type II (double strand cut, ATP-hydrolyzing) activity"/>
    <property type="evidence" value="ECO:0007669"/>
    <property type="project" value="UniProtKB-UniRule"/>
</dbReference>
<dbReference type="GO" id="GO:0003677">
    <property type="term" value="F:DNA binding"/>
    <property type="evidence" value="ECO:0007669"/>
    <property type="project" value="UniProtKB-UniRule"/>
</dbReference>
<dbReference type="InterPro" id="IPR036078">
    <property type="entry name" value="Spo11/TopoVI_A_sf"/>
</dbReference>
<evidence type="ECO:0000256" key="8">
    <source>
        <dbReference type="ARBA" id="ARBA00023125"/>
    </source>
</evidence>
<dbReference type="GO" id="GO:0046872">
    <property type="term" value="F:metal ion binding"/>
    <property type="evidence" value="ECO:0007669"/>
    <property type="project" value="UniProtKB-KW"/>
</dbReference>
<dbReference type="Pfam" id="PF04406">
    <property type="entry name" value="TP6A_N"/>
    <property type="match status" value="1"/>
</dbReference>
<protein>
    <recommendedName>
        <fullName evidence="4">DNA topoisomerase (ATP-hydrolyzing)</fullName>
        <ecNumber evidence="4">5.6.2.2</ecNumber>
    </recommendedName>
</protein>
<evidence type="ECO:0000256" key="1">
    <source>
        <dbReference type="ARBA" id="ARBA00000185"/>
    </source>
</evidence>
<name>K2MYH0_TRYCR</name>
<dbReference type="GO" id="GO:0000706">
    <property type="term" value="P:meiotic DNA double-strand break processing"/>
    <property type="evidence" value="ECO:0007669"/>
    <property type="project" value="TreeGrafter"/>
</dbReference>
<evidence type="ECO:0000313" key="13">
    <source>
        <dbReference type="EMBL" id="EKF27401.1"/>
    </source>
</evidence>
<comment type="catalytic activity">
    <reaction evidence="1 10">
        <text>ATP-dependent breakage, passage and rejoining of double-stranded DNA.</text>
        <dbReference type="EC" id="5.6.2.2"/>
    </reaction>
</comment>
<dbReference type="Gene3D" id="1.10.10.10">
    <property type="entry name" value="Winged helix-like DNA-binding domain superfamily/Winged helix DNA-binding domain"/>
    <property type="match status" value="1"/>
</dbReference>
<evidence type="ECO:0000259" key="11">
    <source>
        <dbReference type="Pfam" id="PF04406"/>
    </source>
</evidence>
<keyword evidence="6" id="KW-0460">Magnesium</keyword>
<dbReference type="GO" id="GO:0007131">
    <property type="term" value="P:reciprocal meiotic recombination"/>
    <property type="evidence" value="ECO:0007669"/>
    <property type="project" value="TreeGrafter"/>
</dbReference>
<keyword evidence="7 10" id="KW-0799">Topoisomerase</keyword>
<comment type="cofactor">
    <cofactor evidence="2">
        <name>Mg(2+)</name>
        <dbReference type="ChEBI" id="CHEBI:18420"/>
    </cofactor>
</comment>
<dbReference type="GO" id="GO:0005524">
    <property type="term" value="F:ATP binding"/>
    <property type="evidence" value="ECO:0007669"/>
    <property type="project" value="InterPro"/>
</dbReference>
<gene>
    <name evidence="13" type="ORF">MOQ_008876</name>
</gene>
<evidence type="ECO:0000256" key="5">
    <source>
        <dbReference type="ARBA" id="ARBA00022723"/>
    </source>
</evidence>
<comment type="caution">
    <text evidence="13">The sequence shown here is derived from an EMBL/GenBank/DDBJ whole genome shotgun (WGS) entry which is preliminary data.</text>
</comment>
<evidence type="ECO:0000256" key="10">
    <source>
        <dbReference type="PROSITE-ProRule" id="PRU01385"/>
    </source>
</evidence>
<evidence type="ECO:0000256" key="3">
    <source>
        <dbReference type="ARBA" id="ARBA00006559"/>
    </source>
</evidence>
<dbReference type="Pfam" id="PF21180">
    <property type="entry name" value="TOP6A-Spo11_Toprim"/>
    <property type="match status" value="1"/>
</dbReference>
<evidence type="ECO:0000259" key="12">
    <source>
        <dbReference type="Pfam" id="PF21180"/>
    </source>
</evidence>
<evidence type="ECO:0000256" key="6">
    <source>
        <dbReference type="ARBA" id="ARBA00022842"/>
    </source>
</evidence>
<dbReference type="Gene3D" id="3.40.1360.10">
    <property type="match status" value="1"/>
</dbReference>
<sequence length="455" mass="51596">MNTAYLPFSHPSSKKGRAMEAAVSFSPSSKTSEAAVVATRLTRQKKQRPVLASSEDEFISPDVVAVNTPAAITAEAVRRMEVFVLQTIHEIVTTTQRSTIRESRLRVIRLQLLVLRLLYQNLHCGIISTQRDVYYRLARLVPDQGYINRAIQQLVQIIGIPRQWLGVVPGTRGCVGGSISFHGVDLRCYGSEGLPLPTTQEELRVVQENVDRTAGFNKDDVPFIGFEIHGKTRYIIVVEKHAVFFRLMEERIFERLPCVLLTSHGFPTVAARTLLSNLHRAAQHVPLVALVDYNPSGLSILQQYKYGAGGMRESQYAAVHALHWLGLRTHHITEGRDPNFVDSHTNLDSEPFSLRLLPRLPFQRFSQRDVVMMANLLSRWHGIREGCEWKNNDADKAWYEEALKMQHLRVKVELEVLYQHGTDEWKQPASSSLQLSDGNGFAAWVCRAILRHDYI</sequence>
<keyword evidence="9 10" id="KW-0413">Isomerase</keyword>
<keyword evidence="5" id="KW-0479">Metal-binding</keyword>
<dbReference type="InterPro" id="IPR002815">
    <property type="entry name" value="Spo11/TopoVI_A"/>
</dbReference>